<keyword evidence="3" id="KW-1185">Reference proteome</keyword>
<gene>
    <name evidence="2" type="ORF">GOP47_0005125</name>
</gene>
<evidence type="ECO:0000313" key="2">
    <source>
        <dbReference type="EMBL" id="KAI5079646.1"/>
    </source>
</evidence>
<accession>A0A9D4ZNB5</accession>
<organism evidence="2 3">
    <name type="scientific">Adiantum capillus-veneris</name>
    <name type="common">Maidenhair fern</name>
    <dbReference type="NCBI Taxonomy" id="13818"/>
    <lineage>
        <taxon>Eukaryota</taxon>
        <taxon>Viridiplantae</taxon>
        <taxon>Streptophyta</taxon>
        <taxon>Embryophyta</taxon>
        <taxon>Tracheophyta</taxon>
        <taxon>Polypodiopsida</taxon>
        <taxon>Polypodiidae</taxon>
        <taxon>Polypodiales</taxon>
        <taxon>Pteridineae</taxon>
        <taxon>Pteridaceae</taxon>
        <taxon>Vittarioideae</taxon>
        <taxon>Adiantum</taxon>
    </lineage>
</organism>
<dbReference type="AlphaFoldDB" id="A0A9D4ZNB5"/>
<dbReference type="EMBL" id="JABFUD020000005">
    <property type="protein sequence ID" value="KAI5079646.1"/>
    <property type="molecule type" value="Genomic_DNA"/>
</dbReference>
<evidence type="ECO:0000256" key="1">
    <source>
        <dbReference type="SAM" id="MobiDB-lite"/>
    </source>
</evidence>
<feature type="compositionally biased region" description="Polar residues" evidence="1">
    <location>
        <begin position="62"/>
        <end position="79"/>
    </location>
</feature>
<sequence>MLVRAREAELHSAQTHAVHCVCVLPRLSRTTQTCIHSQNEEQQYYSGRHGCHSSLSCTSSVDRPPQAQRTQISSVSVQVLQRRAPSSGCT</sequence>
<name>A0A9D4ZNB5_ADICA</name>
<feature type="region of interest" description="Disordered" evidence="1">
    <location>
        <begin position="62"/>
        <end position="90"/>
    </location>
</feature>
<reference evidence="2 3" key="1">
    <citation type="submission" date="2021-01" db="EMBL/GenBank/DDBJ databases">
        <title>Adiantum capillus-veneris genome.</title>
        <authorList>
            <person name="Fang Y."/>
            <person name="Liao Q."/>
        </authorList>
    </citation>
    <scope>NUCLEOTIDE SEQUENCE [LARGE SCALE GENOMIC DNA]</scope>
    <source>
        <strain evidence="2">H3</strain>
        <tissue evidence="2">Leaf</tissue>
    </source>
</reference>
<proteinExistence type="predicted"/>
<dbReference type="Proteomes" id="UP000886520">
    <property type="component" value="Chromosome 5"/>
</dbReference>
<comment type="caution">
    <text evidence="2">The sequence shown here is derived from an EMBL/GenBank/DDBJ whole genome shotgun (WGS) entry which is preliminary data.</text>
</comment>
<evidence type="ECO:0000313" key="3">
    <source>
        <dbReference type="Proteomes" id="UP000886520"/>
    </source>
</evidence>
<protein>
    <submittedName>
        <fullName evidence="2">Uncharacterized protein</fullName>
    </submittedName>
</protein>